<gene>
    <name evidence="2" type="ORF">GCM10010469_63300</name>
</gene>
<organism evidence="2 3">
    <name type="scientific">Streptomyces labedae</name>
    <dbReference type="NCBI Taxonomy" id="285569"/>
    <lineage>
        <taxon>Bacteria</taxon>
        <taxon>Bacillati</taxon>
        <taxon>Actinomycetota</taxon>
        <taxon>Actinomycetes</taxon>
        <taxon>Kitasatosporales</taxon>
        <taxon>Streptomycetaceae</taxon>
        <taxon>Streptomyces</taxon>
    </lineage>
</organism>
<protein>
    <submittedName>
        <fullName evidence="2">Uncharacterized protein</fullName>
    </submittedName>
</protein>
<accession>A0ABP6R699</accession>
<name>A0ABP6R699_9ACTN</name>
<feature type="compositionally biased region" description="Low complexity" evidence="1">
    <location>
        <begin position="66"/>
        <end position="75"/>
    </location>
</feature>
<proteinExistence type="predicted"/>
<keyword evidence="3" id="KW-1185">Reference proteome</keyword>
<evidence type="ECO:0000313" key="2">
    <source>
        <dbReference type="EMBL" id="GAA3278965.1"/>
    </source>
</evidence>
<dbReference type="Proteomes" id="UP001500728">
    <property type="component" value="Unassembled WGS sequence"/>
</dbReference>
<evidence type="ECO:0000256" key="1">
    <source>
        <dbReference type="SAM" id="MobiDB-lite"/>
    </source>
</evidence>
<reference evidence="3" key="1">
    <citation type="journal article" date="2019" name="Int. J. Syst. Evol. Microbiol.">
        <title>The Global Catalogue of Microorganisms (GCM) 10K type strain sequencing project: providing services to taxonomists for standard genome sequencing and annotation.</title>
        <authorList>
            <consortium name="The Broad Institute Genomics Platform"/>
            <consortium name="The Broad Institute Genome Sequencing Center for Infectious Disease"/>
            <person name="Wu L."/>
            <person name="Ma J."/>
        </authorList>
    </citation>
    <scope>NUCLEOTIDE SEQUENCE [LARGE SCALE GENOMIC DNA]</scope>
    <source>
        <strain evidence="3">JCM 9381</strain>
    </source>
</reference>
<evidence type="ECO:0000313" key="3">
    <source>
        <dbReference type="Proteomes" id="UP001500728"/>
    </source>
</evidence>
<dbReference type="EMBL" id="BAAAUW010000049">
    <property type="protein sequence ID" value="GAA3278965.1"/>
    <property type="molecule type" value="Genomic_DNA"/>
</dbReference>
<dbReference type="Pfam" id="PF06042">
    <property type="entry name" value="NTP_transf_6"/>
    <property type="match status" value="1"/>
</dbReference>
<sequence>MTTRLPLDEQLDVLRAALSRNDTLLEVLRRTETLGLPGWYVTAGCLFQTVWNVVTGRPPGEGIKDTTSSTSTTATCPGRPRTR</sequence>
<dbReference type="InterPro" id="IPR009267">
    <property type="entry name" value="NTP_transf_6"/>
</dbReference>
<comment type="caution">
    <text evidence="2">The sequence shown here is derived from an EMBL/GenBank/DDBJ whole genome shotgun (WGS) entry which is preliminary data.</text>
</comment>
<feature type="region of interest" description="Disordered" evidence="1">
    <location>
        <begin position="58"/>
        <end position="83"/>
    </location>
</feature>